<feature type="transmembrane region" description="Helical" evidence="1">
    <location>
        <begin position="181"/>
        <end position="203"/>
    </location>
</feature>
<evidence type="ECO:0000313" key="2">
    <source>
        <dbReference type="EMBL" id="RED46428.1"/>
    </source>
</evidence>
<dbReference type="Proteomes" id="UP000256980">
    <property type="component" value="Unassembled WGS sequence"/>
</dbReference>
<feature type="transmembrane region" description="Helical" evidence="1">
    <location>
        <begin position="88"/>
        <end position="108"/>
    </location>
</feature>
<protein>
    <submittedName>
        <fullName evidence="2">Uncharacterized protein</fullName>
    </submittedName>
</protein>
<name>A0A3D9HAC3_9FLAO</name>
<feature type="transmembrane region" description="Helical" evidence="1">
    <location>
        <begin position="120"/>
        <end position="138"/>
    </location>
</feature>
<gene>
    <name evidence="2" type="ORF">DFQ10_101198</name>
</gene>
<proteinExistence type="predicted"/>
<reference evidence="2 3" key="1">
    <citation type="submission" date="2018-07" db="EMBL/GenBank/DDBJ databases">
        <title>Genomic Encyclopedia of Type Strains, Phase III (KMG-III): the genomes of soil and plant-associated and newly described type strains.</title>
        <authorList>
            <person name="Whitman W."/>
        </authorList>
    </citation>
    <scope>NUCLEOTIDE SEQUENCE [LARGE SCALE GENOMIC DNA]</scope>
    <source>
        <strain evidence="2 3">CECT 7946</strain>
    </source>
</reference>
<feature type="transmembrane region" description="Helical" evidence="1">
    <location>
        <begin position="150"/>
        <end position="175"/>
    </location>
</feature>
<dbReference type="AlphaFoldDB" id="A0A3D9HAC3"/>
<dbReference type="RefSeq" id="WP_115815563.1">
    <property type="nucleotide sequence ID" value="NZ_QRDV01000001.1"/>
</dbReference>
<dbReference type="EMBL" id="QRDV01000001">
    <property type="protein sequence ID" value="RED46428.1"/>
    <property type="molecule type" value="Genomic_DNA"/>
</dbReference>
<keyword evidence="1" id="KW-0472">Membrane</keyword>
<keyword evidence="1" id="KW-1133">Transmembrane helix</keyword>
<dbReference type="OrthoDB" id="1345503at2"/>
<sequence>MMNLTKENIQFIDTYLEQSDVKHIDIRMEMVDHVASEIENRIDAGDTRDFYYVFKDYMLEHKSFLLENNNRFLRQTTKKLSNQLLKSFFSIKSITLLAVFTAIIYFGFNNYDSELMKNVLLISMIFLIIAPAICYFFALKKFNYNRFSGIERLGFFFSFLLQFINIVNITGANFIKNQNHLLITSIVMALVFTFILVFIRLSVLTFKDYKYRYNNLC</sequence>
<keyword evidence="3" id="KW-1185">Reference proteome</keyword>
<accession>A0A3D9HAC3</accession>
<evidence type="ECO:0000313" key="3">
    <source>
        <dbReference type="Proteomes" id="UP000256980"/>
    </source>
</evidence>
<keyword evidence="1" id="KW-0812">Transmembrane</keyword>
<comment type="caution">
    <text evidence="2">The sequence shown here is derived from an EMBL/GenBank/DDBJ whole genome shotgun (WGS) entry which is preliminary data.</text>
</comment>
<evidence type="ECO:0000256" key="1">
    <source>
        <dbReference type="SAM" id="Phobius"/>
    </source>
</evidence>
<organism evidence="2 3">
    <name type="scientific">Winogradskyella eximia</name>
    <dbReference type="NCBI Taxonomy" id="262006"/>
    <lineage>
        <taxon>Bacteria</taxon>
        <taxon>Pseudomonadati</taxon>
        <taxon>Bacteroidota</taxon>
        <taxon>Flavobacteriia</taxon>
        <taxon>Flavobacteriales</taxon>
        <taxon>Flavobacteriaceae</taxon>
        <taxon>Winogradskyella</taxon>
    </lineage>
</organism>